<sequence>MTEIFFFIVWNLDSIHKCQGKNPGRLVGHPADDNRLLHQHRNPPIEEVVHVNGVFDLDDMGLRFCQRTQLLIQQGRMVAVGLGDAGLSLGETSDLLGFIVGDNLPGP</sequence>
<organism evidence="1 2">
    <name type="scientific">Geothermobacter hydrogeniphilus</name>
    <dbReference type="NCBI Taxonomy" id="1969733"/>
    <lineage>
        <taxon>Bacteria</taxon>
        <taxon>Pseudomonadati</taxon>
        <taxon>Thermodesulfobacteriota</taxon>
        <taxon>Desulfuromonadia</taxon>
        <taxon>Desulfuromonadales</taxon>
        <taxon>Geothermobacteraceae</taxon>
        <taxon>Geothermobacter</taxon>
    </lineage>
</organism>
<dbReference type="AlphaFoldDB" id="A0A2K2HCI2"/>
<accession>A0A2K2HCI2</accession>
<proteinExistence type="predicted"/>
<gene>
    <name evidence="1" type="ORF">C2E25_04185</name>
</gene>
<name>A0A2K2HCI2_9BACT</name>
<dbReference type="EMBL" id="PPFX01000006">
    <property type="protein sequence ID" value="PNU21008.1"/>
    <property type="molecule type" value="Genomic_DNA"/>
</dbReference>
<dbReference type="Proteomes" id="UP000236340">
    <property type="component" value="Unassembled WGS sequence"/>
</dbReference>
<protein>
    <submittedName>
        <fullName evidence="1">Uncharacterized protein</fullName>
    </submittedName>
</protein>
<reference evidence="1 2" key="1">
    <citation type="journal article" date="2018" name="Genome Announc.">
        <title>Genome Sequence of Geothermobacter sp. HR-1 Iron Reducer from the Loihi Seamount.</title>
        <authorList>
            <person name="Smith H."/>
            <person name="Abuyen K."/>
            <person name="Tremblay J."/>
            <person name="Savalia P."/>
            <person name="Perez-Rodriguez I."/>
            <person name="Emerson D."/>
            <person name="Tully B."/>
            <person name="Amend J."/>
        </authorList>
    </citation>
    <scope>NUCLEOTIDE SEQUENCE [LARGE SCALE GENOMIC DNA]</scope>
    <source>
        <strain evidence="1 2">HR-1</strain>
    </source>
</reference>
<evidence type="ECO:0000313" key="1">
    <source>
        <dbReference type="EMBL" id="PNU21008.1"/>
    </source>
</evidence>
<evidence type="ECO:0000313" key="2">
    <source>
        <dbReference type="Proteomes" id="UP000236340"/>
    </source>
</evidence>
<comment type="caution">
    <text evidence="1">The sequence shown here is derived from an EMBL/GenBank/DDBJ whole genome shotgun (WGS) entry which is preliminary data.</text>
</comment>